<keyword evidence="2" id="KW-0813">Transport</keyword>
<dbReference type="CDD" id="cd01136">
    <property type="entry name" value="ATPase_flagellum-secretory_path_III"/>
    <property type="match status" value="1"/>
</dbReference>
<evidence type="ECO:0000313" key="10">
    <source>
        <dbReference type="Proteomes" id="UP001519863"/>
    </source>
</evidence>
<dbReference type="Pfam" id="PF18269">
    <property type="entry name" value="T3SS_ATPase_C"/>
    <property type="match status" value="1"/>
</dbReference>
<dbReference type="EMBL" id="JAHXZI010000002">
    <property type="protein sequence ID" value="MBW6432973.1"/>
    <property type="molecule type" value="Genomic_DNA"/>
</dbReference>
<keyword evidence="10" id="KW-1185">Reference proteome</keyword>
<dbReference type="PANTHER" id="PTHR15184">
    <property type="entry name" value="ATP SYNTHASE"/>
    <property type="match status" value="1"/>
</dbReference>
<keyword evidence="7" id="KW-1278">Translocase</keyword>
<name>A0ABS7AW45_9ACTN</name>
<accession>A0ABS7AW45</accession>
<reference evidence="9 10" key="1">
    <citation type="journal article" date="2013" name="Antonie Van Leeuwenhoek">
        <title>Actinoplanes hulinensis sp. nov., a novel actinomycete isolated from soybean root (Glycine max (L.) Merr).</title>
        <authorList>
            <person name="Shen Y."/>
            <person name="Liu C."/>
            <person name="Wang X."/>
            <person name="Zhao J."/>
            <person name="Jia F."/>
            <person name="Zhang Y."/>
            <person name="Wang L."/>
            <person name="Yang D."/>
            <person name="Xiang W."/>
        </authorList>
    </citation>
    <scope>NUCLEOTIDE SEQUENCE [LARGE SCALE GENOMIC DNA]</scope>
    <source>
        <strain evidence="9 10">NEAU-M9</strain>
    </source>
</reference>
<dbReference type="Proteomes" id="UP001519863">
    <property type="component" value="Unassembled WGS sequence"/>
</dbReference>
<dbReference type="InterPro" id="IPR005714">
    <property type="entry name" value="ATPase_T3SS_FliI/YscN"/>
</dbReference>
<comment type="caution">
    <text evidence="9">The sequence shown here is derived from an EMBL/GenBank/DDBJ whole genome shotgun (WGS) entry which is preliminary data.</text>
</comment>
<evidence type="ECO:0000256" key="4">
    <source>
        <dbReference type="ARBA" id="ARBA00022741"/>
    </source>
</evidence>
<dbReference type="SMART" id="SM00382">
    <property type="entry name" value="AAA"/>
    <property type="match status" value="1"/>
</dbReference>
<organism evidence="9 10">
    <name type="scientific">Actinoplanes hulinensis</name>
    <dbReference type="NCBI Taxonomy" id="1144547"/>
    <lineage>
        <taxon>Bacteria</taxon>
        <taxon>Bacillati</taxon>
        <taxon>Actinomycetota</taxon>
        <taxon>Actinomycetes</taxon>
        <taxon>Micromonosporales</taxon>
        <taxon>Micromonosporaceae</taxon>
        <taxon>Actinoplanes</taxon>
    </lineage>
</organism>
<evidence type="ECO:0000256" key="3">
    <source>
        <dbReference type="ARBA" id="ARBA00022490"/>
    </source>
</evidence>
<protein>
    <submittedName>
        <fullName evidence="9">FliI/YscN family ATPase</fullName>
    </submittedName>
</protein>
<dbReference type="InterPro" id="IPR003593">
    <property type="entry name" value="AAA+_ATPase"/>
</dbReference>
<dbReference type="SUPFAM" id="SSF52540">
    <property type="entry name" value="P-loop containing nucleoside triphosphate hydrolases"/>
    <property type="match status" value="1"/>
</dbReference>
<dbReference type="InterPro" id="IPR027417">
    <property type="entry name" value="P-loop_NTPase"/>
</dbReference>
<feature type="domain" description="AAA+ ATPase" evidence="8">
    <location>
        <begin position="155"/>
        <end position="336"/>
    </location>
</feature>
<dbReference type="Pfam" id="PF00006">
    <property type="entry name" value="ATP-synt_ab"/>
    <property type="match status" value="1"/>
</dbReference>
<evidence type="ECO:0000259" key="8">
    <source>
        <dbReference type="SMART" id="SM00382"/>
    </source>
</evidence>
<proteinExistence type="predicted"/>
<keyword evidence="4" id="KW-0547">Nucleotide-binding</keyword>
<keyword evidence="6" id="KW-0653">Protein transport</keyword>
<comment type="subcellular location">
    <subcellularLocation>
        <location evidence="1">Cytoplasm</location>
    </subcellularLocation>
</comment>
<dbReference type="InterPro" id="IPR050053">
    <property type="entry name" value="ATPase_alpha/beta_chains"/>
</dbReference>
<evidence type="ECO:0000313" key="9">
    <source>
        <dbReference type="EMBL" id="MBW6432973.1"/>
    </source>
</evidence>
<keyword evidence="3" id="KW-0963">Cytoplasm</keyword>
<sequence length="435" mass="45786">MTDLFQHRLHSAIEAARPLVSGRVTGAVGLRVTVSGLEANVGDLLRLGVGKDIVLAEVAALDGERLSCMPLGPITGIGAGTPAVSTGGPLRVAVGPDLRGRILDGLGRPMDGGPPLRGHLVPIDSAPPSAMERQLVDAPMSLGVRVLDTLVPCGRGQRIGIFAGSGVGKSTLMSMITRGTSAELNVVALVGERGREVREFIEHDLGPEGLARSVLVIATSDTPPLVRLRAGAVATRIAEYYRDDGADVLLMMDSVTRAAMAQREVGLSVGEPPATRGYPPSVFAMLASLLERAGPGARGSITGLYTVLVEGDDHNEPIADAARSILDGHIVLDRKLATAGHFPAIQALDSISRVANRITTPQQRSDATELRRLMAAHRDVRELVEIGAYVPGTNPDADRANAAWPQIGAFLRQNLDDRTTAESAWDELRALIATT</sequence>
<dbReference type="RefSeq" id="WP_220142549.1">
    <property type="nucleotide sequence ID" value="NZ_JAHXZI010000002.1"/>
</dbReference>
<dbReference type="PANTHER" id="PTHR15184:SF9">
    <property type="entry name" value="SPI-1 TYPE 3 SECRETION SYSTEM ATPASE"/>
    <property type="match status" value="1"/>
</dbReference>
<dbReference type="NCBIfam" id="TIGR01026">
    <property type="entry name" value="fliI_yscN"/>
    <property type="match status" value="1"/>
</dbReference>
<keyword evidence="5" id="KW-0067">ATP-binding</keyword>
<dbReference type="InterPro" id="IPR000194">
    <property type="entry name" value="ATPase_F1/V1/A1_a/bsu_nucl-bd"/>
</dbReference>
<gene>
    <name evidence="9" type="ORF">KZ829_04350</name>
</gene>
<evidence type="ECO:0000256" key="1">
    <source>
        <dbReference type="ARBA" id="ARBA00004496"/>
    </source>
</evidence>
<evidence type="ECO:0000256" key="5">
    <source>
        <dbReference type="ARBA" id="ARBA00022840"/>
    </source>
</evidence>
<evidence type="ECO:0000256" key="2">
    <source>
        <dbReference type="ARBA" id="ARBA00022448"/>
    </source>
</evidence>
<dbReference type="Gene3D" id="3.40.50.12240">
    <property type="match status" value="1"/>
</dbReference>
<dbReference type="InterPro" id="IPR040627">
    <property type="entry name" value="T3SS_ATPase_C"/>
</dbReference>
<evidence type="ECO:0000256" key="7">
    <source>
        <dbReference type="ARBA" id="ARBA00022967"/>
    </source>
</evidence>
<evidence type="ECO:0000256" key="6">
    <source>
        <dbReference type="ARBA" id="ARBA00022927"/>
    </source>
</evidence>